<protein>
    <submittedName>
        <fullName evidence="1">WXG100 family type VII secretion target</fullName>
    </submittedName>
</protein>
<sequence length="87" mass="9805">MPVIGGEITQLHSLNGNFRRQSATVDTLLRDLRTELDNTYWRGGAADRFRAAWQSEYEPALMRLSAALEDAAQEVRRRTEALEQVGG</sequence>
<dbReference type="Proteomes" id="UP001582793">
    <property type="component" value="Unassembled WGS sequence"/>
</dbReference>
<comment type="caution">
    <text evidence="1">The sequence shown here is derived from an EMBL/GenBank/DDBJ whole genome shotgun (WGS) entry which is preliminary data.</text>
</comment>
<keyword evidence="2" id="KW-1185">Reference proteome</keyword>
<gene>
    <name evidence="1" type="ORF">AAFH96_03725</name>
</gene>
<organism evidence="1 2">
    <name type="scientific">Polymorphospora lycopeni</name>
    <dbReference type="NCBI Taxonomy" id="3140240"/>
    <lineage>
        <taxon>Bacteria</taxon>
        <taxon>Bacillati</taxon>
        <taxon>Actinomycetota</taxon>
        <taxon>Actinomycetes</taxon>
        <taxon>Micromonosporales</taxon>
        <taxon>Micromonosporaceae</taxon>
        <taxon>Polymorphospora</taxon>
    </lineage>
</organism>
<dbReference type="EMBL" id="JBCGDC010000007">
    <property type="protein sequence ID" value="MFB6392215.1"/>
    <property type="molecule type" value="Genomic_DNA"/>
</dbReference>
<evidence type="ECO:0000313" key="2">
    <source>
        <dbReference type="Proteomes" id="UP001582793"/>
    </source>
</evidence>
<dbReference type="Pfam" id="PF06013">
    <property type="entry name" value="WXG100"/>
    <property type="match status" value="1"/>
</dbReference>
<reference evidence="1 2" key="1">
    <citation type="submission" date="2024-04" db="EMBL/GenBank/DDBJ databases">
        <title>Polymorphospora sp. isolated from Baiyangdian Lake in Xiong'an New Area.</title>
        <authorList>
            <person name="Zhang X."/>
            <person name="Liu J."/>
        </authorList>
    </citation>
    <scope>NUCLEOTIDE SEQUENCE [LARGE SCALE GENOMIC DNA]</scope>
    <source>
        <strain evidence="1 2">2-325</strain>
    </source>
</reference>
<dbReference type="RefSeq" id="WP_375733013.1">
    <property type="nucleotide sequence ID" value="NZ_JBCGDC010000007.1"/>
</dbReference>
<dbReference type="Gene3D" id="1.10.287.1060">
    <property type="entry name" value="ESAT-6-like"/>
    <property type="match status" value="1"/>
</dbReference>
<dbReference type="InterPro" id="IPR010310">
    <property type="entry name" value="T7SS_ESAT-6-like"/>
</dbReference>
<dbReference type="InterPro" id="IPR036689">
    <property type="entry name" value="ESAT-6-like_sf"/>
</dbReference>
<proteinExistence type="predicted"/>
<name>A0ABV5CJN9_9ACTN</name>
<dbReference type="SUPFAM" id="SSF140453">
    <property type="entry name" value="EsxAB dimer-like"/>
    <property type="match status" value="1"/>
</dbReference>
<evidence type="ECO:0000313" key="1">
    <source>
        <dbReference type="EMBL" id="MFB6392215.1"/>
    </source>
</evidence>
<accession>A0ABV5CJN9</accession>